<dbReference type="AlphaFoldDB" id="A0A429ZTU1"/>
<reference evidence="3 4" key="1">
    <citation type="submission" date="2017-05" db="EMBL/GenBank/DDBJ databases">
        <title>Vagococcus spp. assemblies.</title>
        <authorList>
            <person name="Gulvik C.A."/>
        </authorList>
    </citation>
    <scope>NUCLEOTIDE SEQUENCE [LARGE SCALE GENOMIC DNA]</scope>
    <source>
        <strain evidence="3 4">SS1995</strain>
    </source>
</reference>
<name>A0A429ZTU1_9ENTE</name>
<feature type="signal peptide" evidence="1">
    <location>
        <begin position="1"/>
        <end position="37"/>
    </location>
</feature>
<evidence type="ECO:0000313" key="3">
    <source>
        <dbReference type="EMBL" id="RST97154.1"/>
    </source>
</evidence>
<organism evidence="3 4">
    <name type="scientific">Vagococcus vulneris</name>
    <dbReference type="NCBI Taxonomy" id="1977869"/>
    <lineage>
        <taxon>Bacteria</taxon>
        <taxon>Bacillati</taxon>
        <taxon>Bacillota</taxon>
        <taxon>Bacilli</taxon>
        <taxon>Lactobacillales</taxon>
        <taxon>Enterococcaceae</taxon>
        <taxon>Vagococcus</taxon>
    </lineage>
</organism>
<keyword evidence="1" id="KW-0732">Signal</keyword>
<evidence type="ECO:0000313" key="4">
    <source>
        <dbReference type="Proteomes" id="UP000287857"/>
    </source>
</evidence>
<protein>
    <recommendedName>
        <fullName evidence="2">WxL domain-containing protein</fullName>
    </recommendedName>
</protein>
<accession>A0A429ZTU1</accession>
<feature type="chain" id="PRO_5018982137" description="WxL domain-containing protein" evidence="1">
    <location>
        <begin position="38"/>
        <end position="274"/>
    </location>
</feature>
<keyword evidence="4" id="KW-1185">Reference proteome</keyword>
<dbReference type="EMBL" id="NGJS01000019">
    <property type="protein sequence ID" value="RST97154.1"/>
    <property type="molecule type" value="Genomic_DNA"/>
</dbReference>
<feature type="domain" description="WxL" evidence="2">
    <location>
        <begin position="58"/>
        <end position="272"/>
    </location>
</feature>
<comment type="caution">
    <text evidence="3">The sequence shown here is derived from an EMBL/GenBank/DDBJ whole genome shotgun (WGS) entry which is preliminary data.</text>
</comment>
<dbReference type="InterPro" id="IPR027994">
    <property type="entry name" value="WxL_dom"/>
</dbReference>
<dbReference type="Pfam" id="PF13731">
    <property type="entry name" value="WxL"/>
    <property type="match status" value="1"/>
</dbReference>
<evidence type="ECO:0000259" key="2">
    <source>
        <dbReference type="Pfam" id="PF13731"/>
    </source>
</evidence>
<dbReference type="Proteomes" id="UP000287857">
    <property type="component" value="Unassembled WGS sequence"/>
</dbReference>
<proteinExistence type="predicted"/>
<gene>
    <name evidence="3" type="ORF">CBF37_10255</name>
</gene>
<sequence>MVKKKYIQRMVFIMKKMLLTVGLVSATVLSVGTVAHAADNGSGTNYEEYTSQVGIQFTDSDNPVHNGPFKGSLALTQTPGDSLFQFGTQKIYNGAHEYKSSYKDTQFFGVSDDLADPAEAKDAKVPKAHSWKATAQLSPLNFEGSTDEAKDALGADLSFKLAPIEQFTLNVVGENEDYTVPKLSEAGVLKPYSGDAVKLGGDASVVTLKAGGDAQNILDKADDAVDKDNDGVLGKGGKAYATKLSDAKLAVKSNQQIDKKYTGIVTWTLTDAFK</sequence>
<evidence type="ECO:0000256" key="1">
    <source>
        <dbReference type="SAM" id="SignalP"/>
    </source>
</evidence>
<dbReference type="OrthoDB" id="2194880at2"/>